<dbReference type="FunCoup" id="A0A1Q6DXE1">
    <property type="interactions" value="1"/>
</dbReference>
<dbReference type="STRING" id="1903181.BTN85_1514"/>
<dbReference type="InterPro" id="IPR045865">
    <property type="entry name" value="ACT-like_dom_sf"/>
</dbReference>
<dbReference type="SUPFAM" id="SSF55021">
    <property type="entry name" value="ACT-like"/>
    <property type="match status" value="1"/>
</dbReference>
<dbReference type="SUPFAM" id="SSF47598">
    <property type="entry name" value="Ribbon-helix-helix"/>
    <property type="match status" value="1"/>
</dbReference>
<evidence type="ECO:0000256" key="8">
    <source>
        <dbReference type="HAMAP-Rule" id="MF_00476"/>
    </source>
</evidence>
<feature type="binding site" evidence="8">
    <location>
        <position position="92"/>
    </location>
    <ligand>
        <name>Ni(2+)</name>
        <dbReference type="ChEBI" id="CHEBI:49786"/>
    </ligand>
</feature>
<dbReference type="HAMAP" id="MF_00476">
    <property type="entry name" value="NikR"/>
    <property type="match status" value="1"/>
</dbReference>
<dbReference type="PANTHER" id="PTHR34719">
    <property type="entry name" value="NICKEL-RESPONSIVE REGULATOR"/>
    <property type="match status" value="1"/>
</dbReference>
<evidence type="ECO:0000256" key="3">
    <source>
        <dbReference type="ARBA" id="ARBA00022596"/>
    </source>
</evidence>
<dbReference type="GO" id="GO:0016151">
    <property type="term" value="F:nickel cation binding"/>
    <property type="evidence" value="ECO:0007669"/>
    <property type="project" value="UniProtKB-UniRule"/>
</dbReference>
<gene>
    <name evidence="11" type="ORF">BTN85_1514</name>
</gene>
<keyword evidence="7 8" id="KW-0804">Transcription</keyword>
<dbReference type="InterPro" id="IPR010985">
    <property type="entry name" value="Ribbon_hlx_hlx"/>
</dbReference>
<dbReference type="GO" id="GO:0003700">
    <property type="term" value="F:DNA-binding transcription factor activity"/>
    <property type="evidence" value="ECO:0007669"/>
    <property type="project" value="UniProtKB-UniRule"/>
</dbReference>
<evidence type="ECO:0000256" key="2">
    <source>
        <dbReference type="ARBA" id="ARBA00008478"/>
    </source>
</evidence>
<evidence type="ECO:0000256" key="6">
    <source>
        <dbReference type="ARBA" id="ARBA00023125"/>
    </source>
</evidence>
<dbReference type="GO" id="GO:0003677">
    <property type="term" value="F:DNA binding"/>
    <property type="evidence" value="ECO:0007669"/>
    <property type="project" value="UniProtKB-KW"/>
</dbReference>
<dbReference type="EMBL" id="MSDW01000001">
    <property type="protein sequence ID" value="OKY79008.1"/>
    <property type="molecule type" value="Genomic_DNA"/>
</dbReference>
<proteinExistence type="inferred from homology"/>
<dbReference type="InParanoid" id="A0A1Q6DXE1"/>
<evidence type="ECO:0000313" key="12">
    <source>
        <dbReference type="Proteomes" id="UP000185744"/>
    </source>
</evidence>
<keyword evidence="6 8" id="KW-0238">DNA-binding</keyword>
<sequence length="137" mass="15811">MTETERIGVSLDKNLLKKFDEKIEEKMYTNRSEAIRDLIRDFLIQKELEDSSSEVIGSLTVVYDHEVKGISDKLNNLQHEEHANVLSSLHIHLDKRYCMEILAIKGKAEEIRDISDRIIKSKGVKHGKLAMTSYKEP</sequence>
<keyword evidence="3 8" id="KW-0533">Nickel</keyword>
<evidence type="ECO:0000256" key="1">
    <source>
        <dbReference type="ARBA" id="ARBA00002339"/>
    </source>
</evidence>
<evidence type="ECO:0000259" key="10">
    <source>
        <dbReference type="Pfam" id="PF08753"/>
    </source>
</evidence>
<dbReference type="CDD" id="cd22231">
    <property type="entry name" value="RHH_NikR_HicB-like"/>
    <property type="match status" value="1"/>
</dbReference>
<dbReference type="PANTHER" id="PTHR34719:SF2">
    <property type="entry name" value="NICKEL-RESPONSIVE REGULATOR"/>
    <property type="match status" value="1"/>
</dbReference>
<organism evidence="11 12">
    <name type="scientific">Methanohalarchaeum thermophilum</name>
    <dbReference type="NCBI Taxonomy" id="1903181"/>
    <lineage>
        <taxon>Archaea</taxon>
        <taxon>Methanobacteriati</taxon>
        <taxon>Methanobacteriota</taxon>
        <taxon>Methanonatronarchaeia</taxon>
        <taxon>Methanonatronarchaeales</taxon>
        <taxon>Methanonatronarchaeaceae</taxon>
        <taxon>Candidatus Methanohalarchaeum</taxon>
    </lineage>
</organism>
<dbReference type="Proteomes" id="UP000185744">
    <property type="component" value="Unassembled WGS sequence"/>
</dbReference>
<keyword evidence="5 8" id="KW-0805">Transcription regulation</keyword>
<dbReference type="InterPro" id="IPR014864">
    <property type="entry name" value="TF_NikR_Ni-bd_C"/>
</dbReference>
<dbReference type="Pfam" id="PF01402">
    <property type="entry name" value="RHH_1"/>
    <property type="match status" value="1"/>
</dbReference>
<accession>A0A1Q6DXE1</accession>
<name>A0A1Q6DXE1_METT1</name>
<evidence type="ECO:0000256" key="4">
    <source>
        <dbReference type="ARBA" id="ARBA00022723"/>
    </source>
</evidence>
<dbReference type="InterPro" id="IPR022988">
    <property type="entry name" value="Ni_resp_reg_NikR"/>
</dbReference>
<evidence type="ECO:0000256" key="5">
    <source>
        <dbReference type="ARBA" id="ARBA00023015"/>
    </source>
</evidence>
<protein>
    <recommendedName>
        <fullName evidence="8">Putative nickel-responsive regulator</fullName>
    </recommendedName>
</protein>
<dbReference type="InterPro" id="IPR002145">
    <property type="entry name" value="CopG"/>
</dbReference>
<feature type="domain" description="Ribbon-helix-helix protein CopG" evidence="9">
    <location>
        <begin position="5"/>
        <end position="46"/>
    </location>
</feature>
<dbReference type="Pfam" id="PF08753">
    <property type="entry name" value="NikR_C"/>
    <property type="match status" value="1"/>
</dbReference>
<comment type="cofactor">
    <cofactor evidence="8">
        <name>Ni(2+)</name>
        <dbReference type="ChEBI" id="CHEBI:49786"/>
    </cofactor>
    <text evidence="8">Binds 1 nickel ion per subunit.</text>
</comment>
<dbReference type="GO" id="GO:0010045">
    <property type="term" value="P:response to nickel cation"/>
    <property type="evidence" value="ECO:0007669"/>
    <property type="project" value="InterPro"/>
</dbReference>
<evidence type="ECO:0000259" key="9">
    <source>
        <dbReference type="Pfam" id="PF01402"/>
    </source>
</evidence>
<keyword evidence="12" id="KW-1185">Reference proteome</keyword>
<comment type="function">
    <text evidence="1 8">Transcriptional regulator.</text>
</comment>
<comment type="caution">
    <text evidence="11">The sequence shown here is derived from an EMBL/GenBank/DDBJ whole genome shotgun (WGS) entry which is preliminary data.</text>
</comment>
<keyword evidence="4 8" id="KW-0479">Metal-binding</keyword>
<dbReference type="InterPro" id="IPR050192">
    <property type="entry name" value="CopG/NikR_regulator"/>
</dbReference>
<comment type="similarity">
    <text evidence="2 8">Belongs to the transcriptional regulatory CopG/NikR family.</text>
</comment>
<feature type="binding site" evidence="8">
    <location>
        <position position="98"/>
    </location>
    <ligand>
        <name>Ni(2+)</name>
        <dbReference type="ChEBI" id="CHEBI:49786"/>
    </ligand>
</feature>
<reference evidence="11" key="1">
    <citation type="submission" date="2016-12" db="EMBL/GenBank/DDBJ databases">
        <title>Discovery of methanogenic haloarchaea.</title>
        <authorList>
            <person name="Sorokin D.Y."/>
            <person name="Makarova K.S."/>
            <person name="Abbas B."/>
            <person name="Ferrer M."/>
            <person name="Golyshin P.N."/>
        </authorList>
    </citation>
    <scope>NUCLEOTIDE SEQUENCE [LARGE SCALE GENOMIC DNA]</scope>
    <source>
        <strain evidence="11">HMET1</strain>
    </source>
</reference>
<dbReference type="NCBIfam" id="NF002815">
    <property type="entry name" value="PRK02967.1"/>
    <property type="match status" value="1"/>
</dbReference>
<dbReference type="NCBIfam" id="NF002169">
    <property type="entry name" value="PRK01002.1"/>
    <property type="match status" value="1"/>
</dbReference>
<feature type="domain" description="Transcription factor NikR nickel binding C-terminal" evidence="10">
    <location>
        <begin position="56"/>
        <end position="132"/>
    </location>
</feature>
<dbReference type="InterPro" id="IPR027271">
    <property type="entry name" value="Acetolactate_synth/TF_NikR_C"/>
</dbReference>
<dbReference type="NCBIfam" id="NF003381">
    <property type="entry name" value="PRK04460.1"/>
    <property type="match status" value="1"/>
</dbReference>
<evidence type="ECO:0000256" key="7">
    <source>
        <dbReference type="ARBA" id="ARBA00023163"/>
    </source>
</evidence>
<dbReference type="InterPro" id="IPR013321">
    <property type="entry name" value="Arc_rbn_hlx_hlx"/>
</dbReference>
<evidence type="ECO:0000313" key="11">
    <source>
        <dbReference type="EMBL" id="OKY79008.1"/>
    </source>
</evidence>
<feature type="binding site" evidence="8">
    <location>
        <position position="79"/>
    </location>
    <ligand>
        <name>Ni(2+)</name>
        <dbReference type="ChEBI" id="CHEBI:49786"/>
    </ligand>
</feature>
<dbReference type="Gene3D" id="1.10.1220.10">
    <property type="entry name" value="Met repressor-like"/>
    <property type="match status" value="1"/>
</dbReference>
<dbReference type="AlphaFoldDB" id="A0A1Q6DXE1"/>
<dbReference type="Gene3D" id="3.30.70.1150">
    <property type="entry name" value="ACT-like. Chain A, domain 2"/>
    <property type="match status" value="1"/>
</dbReference>
<feature type="binding site" evidence="8">
    <location>
        <position position="90"/>
    </location>
    <ligand>
        <name>Ni(2+)</name>
        <dbReference type="ChEBI" id="CHEBI:49786"/>
    </ligand>
</feature>